<sequence>MGTLHVIRASKTKTVCAMNFFSDLGSNCLRQFFMVALMFCALAVRASADTAPAQVVGSFEPIPVFSIYPPVKPDGTADEALASGRVVDDRYTMTDRASKPWRIAFLFPHIKDPYWVGCDYGVISEAKRLGVAVDIFPANGYDDMIGQLRKMDDVIAAKYDAIVISPLSLTANNVSIAKARRLGIPVFELANDSTSDDLTIKVTTSLKGMGVDATEWVIRDAQRRGLKEINIALLPGPRDAGWVKGEVAGTREAVAKAAIKVNIVDIKYGDSDRIEQSRLAAQLLAEHGKKLDYILGCTGCAPAAILPLKLAGLNKRIRIVAYDLTREIAGLIRNKEIVASVDTKGVSQARVVTNAAVSFLEGRSKEWPHTILVKLGLVDYGNQATYPFDTTTAPAGFKPVLSYTPGKGK</sequence>
<evidence type="ECO:0000259" key="4">
    <source>
        <dbReference type="Pfam" id="PF13407"/>
    </source>
</evidence>
<feature type="domain" description="Periplasmic binding protein" evidence="4">
    <location>
        <begin position="103"/>
        <end position="363"/>
    </location>
</feature>
<dbReference type="SUPFAM" id="SSF53822">
    <property type="entry name" value="Periplasmic binding protein-like I"/>
    <property type="match status" value="1"/>
</dbReference>
<dbReference type="Pfam" id="PF13407">
    <property type="entry name" value="Peripla_BP_4"/>
    <property type="match status" value="1"/>
</dbReference>
<comment type="similarity">
    <text evidence="2">Belongs to the bacterial solute-binding protein 2 family.</text>
</comment>
<protein>
    <submittedName>
        <fullName evidence="5">Periplasmic protein TorT</fullName>
    </submittedName>
</protein>
<proteinExistence type="inferred from homology"/>
<dbReference type="AlphaFoldDB" id="A0A1J5SN31"/>
<name>A0A1J5SN31_9ZZZZ</name>
<dbReference type="CDD" id="cd06306">
    <property type="entry name" value="PBP1_TorT-like"/>
    <property type="match status" value="1"/>
</dbReference>
<dbReference type="Gene3D" id="3.40.50.2300">
    <property type="match status" value="2"/>
</dbReference>
<dbReference type="GO" id="GO:0030246">
    <property type="term" value="F:carbohydrate binding"/>
    <property type="evidence" value="ECO:0007669"/>
    <property type="project" value="UniProtKB-ARBA"/>
</dbReference>
<dbReference type="InterPro" id="IPR025997">
    <property type="entry name" value="SBP_2_dom"/>
</dbReference>
<evidence type="ECO:0000256" key="1">
    <source>
        <dbReference type="ARBA" id="ARBA00004196"/>
    </source>
</evidence>
<comment type="caution">
    <text evidence="5">The sequence shown here is derived from an EMBL/GenBank/DDBJ whole genome shotgun (WGS) entry which is preliminary data.</text>
</comment>
<evidence type="ECO:0000313" key="5">
    <source>
        <dbReference type="EMBL" id="OIR05501.1"/>
    </source>
</evidence>
<dbReference type="PANTHER" id="PTHR46847">
    <property type="entry name" value="D-ALLOSE-BINDING PERIPLASMIC PROTEIN-RELATED"/>
    <property type="match status" value="1"/>
</dbReference>
<comment type="subcellular location">
    <subcellularLocation>
        <location evidence="1">Cell envelope</location>
    </subcellularLocation>
</comment>
<organism evidence="5">
    <name type="scientific">mine drainage metagenome</name>
    <dbReference type="NCBI Taxonomy" id="410659"/>
    <lineage>
        <taxon>unclassified sequences</taxon>
        <taxon>metagenomes</taxon>
        <taxon>ecological metagenomes</taxon>
    </lineage>
</organism>
<reference evidence="5" key="1">
    <citation type="submission" date="2016-10" db="EMBL/GenBank/DDBJ databases">
        <title>Sequence of Gallionella enrichment culture.</title>
        <authorList>
            <person name="Poehlein A."/>
            <person name="Muehling M."/>
            <person name="Daniel R."/>
        </authorList>
    </citation>
    <scope>NUCLEOTIDE SEQUENCE</scope>
</reference>
<gene>
    <name evidence="5" type="primary">torT_1</name>
    <name evidence="5" type="ORF">GALL_122440</name>
</gene>
<dbReference type="PANTHER" id="PTHR46847:SF1">
    <property type="entry name" value="D-ALLOSE-BINDING PERIPLASMIC PROTEIN-RELATED"/>
    <property type="match status" value="1"/>
</dbReference>
<dbReference type="GO" id="GO:0030313">
    <property type="term" value="C:cell envelope"/>
    <property type="evidence" value="ECO:0007669"/>
    <property type="project" value="UniProtKB-SubCell"/>
</dbReference>
<evidence type="ECO:0000256" key="2">
    <source>
        <dbReference type="ARBA" id="ARBA00007639"/>
    </source>
</evidence>
<dbReference type="InterPro" id="IPR028082">
    <property type="entry name" value="Peripla_BP_I"/>
</dbReference>
<evidence type="ECO:0000256" key="3">
    <source>
        <dbReference type="ARBA" id="ARBA00022729"/>
    </source>
</evidence>
<accession>A0A1J5SN31</accession>
<dbReference type="EMBL" id="MLJW01000049">
    <property type="protein sequence ID" value="OIR05501.1"/>
    <property type="molecule type" value="Genomic_DNA"/>
</dbReference>
<dbReference type="NCBIfam" id="NF008185">
    <property type="entry name" value="PRK10936.1"/>
    <property type="match status" value="1"/>
</dbReference>
<keyword evidence="3" id="KW-0732">Signal</keyword>